<keyword evidence="4" id="KW-0106">Calcium</keyword>
<dbReference type="InterPro" id="IPR033690">
    <property type="entry name" value="Adenylat_kinase_CS"/>
</dbReference>
<dbReference type="PROSITE" id="PS00113">
    <property type="entry name" value="ADENYLATE_KINASE"/>
    <property type="match status" value="1"/>
</dbReference>
<evidence type="ECO:0000256" key="4">
    <source>
        <dbReference type="ARBA" id="ARBA00022837"/>
    </source>
</evidence>
<sequence length="525" mass="60195">MTLDPEINKELGKEVNRVVENKNLQDLNPSEEKSAIKYLFQKYDLNNDGTIDVDEMKVMIEDARKSEKESGGISFLKMTDSLSDEQLNKVFDSVKKEEEGHINFKEFRELCEKYNIIDSGHVKTQQLMHDLLSQWIGSVEIEDHTIIFQSVWSKLQEKYGTEDIIFPREFLLLGGAPGAGKGTVTPFIVGTRGYTAPPLVMSDLLNSPQAKKIKASGGLVGDFEVIGLLFEKLMDPVYRSGVIIDGFPRTKVQVEVVKLLRDKLIVLHEKHHMDHELSKQFPRTIFRTLMLFVEEKESVERQLMRGHQIKAHNERVLESGEGKLLELRETDISVDLAKGRYLSFKEHTFDSLFALKKFFPYHFINAQGTIADTEKKIERELLYQSSLELDEDTFHTVKILPTAKAVIMNARQELVARLNDYQQFHTETFKHVVKVIKDEVMTVVRMHVMAGRAHVVSTNPVFQMDLSVQMLIDILSDRGFSVVVEKQLVAVPQMIGSDDHKILNEKVTQHRFIITFDKPTIIHKD</sequence>
<evidence type="ECO:0000256" key="2">
    <source>
        <dbReference type="ARBA" id="ARBA00022741"/>
    </source>
</evidence>
<keyword evidence="2" id="KW-0547">Nucleotide-binding</keyword>
<dbReference type="GO" id="GO:0019205">
    <property type="term" value="F:nucleobase-containing compound kinase activity"/>
    <property type="evidence" value="ECO:0007669"/>
    <property type="project" value="InterPro"/>
</dbReference>
<feature type="domain" description="EF-hand" evidence="6">
    <location>
        <begin position="31"/>
        <end position="66"/>
    </location>
</feature>
<name>A0AAW2YMX5_9EUKA</name>
<dbReference type="AlphaFoldDB" id="A0AAW2YMX5"/>
<dbReference type="Proteomes" id="UP001431209">
    <property type="component" value="Unassembled WGS sequence"/>
</dbReference>
<comment type="caution">
    <text evidence="7">The sequence shown here is derived from an EMBL/GenBank/DDBJ whole genome shotgun (WGS) entry which is preliminary data.</text>
</comment>
<dbReference type="InterPro" id="IPR027417">
    <property type="entry name" value="P-loop_NTPase"/>
</dbReference>
<dbReference type="SUPFAM" id="SSF52540">
    <property type="entry name" value="P-loop containing nucleoside triphosphate hydrolases"/>
    <property type="match status" value="1"/>
</dbReference>
<dbReference type="GO" id="GO:0005509">
    <property type="term" value="F:calcium ion binding"/>
    <property type="evidence" value="ECO:0007669"/>
    <property type="project" value="InterPro"/>
</dbReference>
<reference evidence="7 8" key="1">
    <citation type="submission" date="2024-03" db="EMBL/GenBank/DDBJ databases">
        <title>The Acrasis kona genome and developmental transcriptomes reveal deep origins of eukaryotic multicellular pathways.</title>
        <authorList>
            <person name="Sheikh S."/>
            <person name="Fu C.-J."/>
            <person name="Brown M.W."/>
            <person name="Baldauf S.L."/>
        </authorList>
    </citation>
    <scope>NUCLEOTIDE SEQUENCE [LARGE SCALE GENOMIC DNA]</scope>
    <source>
        <strain evidence="7 8">ATCC MYA-3509</strain>
    </source>
</reference>
<evidence type="ECO:0000259" key="6">
    <source>
        <dbReference type="PROSITE" id="PS50222"/>
    </source>
</evidence>
<dbReference type="EMBL" id="JAOPGA020000382">
    <property type="protein sequence ID" value="KAL0478404.1"/>
    <property type="molecule type" value="Genomic_DNA"/>
</dbReference>
<organism evidence="7 8">
    <name type="scientific">Acrasis kona</name>
    <dbReference type="NCBI Taxonomy" id="1008807"/>
    <lineage>
        <taxon>Eukaryota</taxon>
        <taxon>Discoba</taxon>
        <taxon>Heterolobosea</taxon>
        <taxon>Tetramitia</taxon>
        <taxon>Eutetramitia</taxon>
        <taxon>Acrasidae</taxon>
        <taxon>Acrasis</taxon>
    </lineage>
</organism>
<dbReference type="GO" id="GO:0006139">
    <property type="term" value="P:nucleobase-containing compound metabolic process"/>
    <property type="evidence" value="ECO:0007669"/>
    <property type="project" value="InterPro"/>
</dbReference>
<accession>A0AAW2YMX5</accession>
<keyword evidence="8" id="KW-1185">Reference proteome</keyword>
<dbReference type="SMART" id="SM00054">
    <property type="entry name" value="EFh"/>
    <property type="match status" value="2"/>
</dbReference>
<evidence type="ECO:0000313" key="7">
    <source>
        <dbReference type="EMBL" id="KAL0478404.1"/>
    </source>
</evidence>
<dbReference type="Pfam" id="PF13499">
    <property type="entry name" value="EF-hand_7"/>
    <property type="match status" value="1"/>
</dbReference>
<dbReference type="PANTHER" id="PTHR23359">
    <property type="entry name" value="NUCLEOTIDE KINASE"/>
    <property type="match status" value="1"/>
</dbReference>
<evidence type="ECO:0000256" key="3">
    <source>
        <dbReference type="ARBA" id="ARBA00022777"/>
    </source>
</evidence>
<dbReference type="InterPro" id="IPR018247">
    <property type="entry name" value="EF_Hand_1_Ca_BS"/>
</dbReference>
<keyword evidence="1 5" id="KW-0808">Transferase</keyword>
<dbReference type="GO" id="GO:0005524">
    <property type="term" value="F:ATP binding"/>
    <property type="evidence" value="ECO:0007669"/>
    <property type="project" value="InterPro"/>
</dbReference>
<dbReference type="Pfam" id="PF00406">
    <property type="entry name" value="ADK"/>
    <property type="match status" value="1"/>
</dbReference>
<feature type="domain" description="EF-hand" evidence="6">
    <location>
        <begin position="82"/>
        <end position="117"/>
    </location>
</feature>
<dbReference type="CDD" id="cd00051">
    <property type="entry name" value="EFh"/>
    <property type="match status" value="1"/>
</dbReference>
<evidence type="ECO:0000256" key="1">
    <source>
        <dbReference type="ARBA" id="ARBA00022679"/>
    </source>
</evidence>
<gene>
    <name evidence="7" type="ORF">AKO1_008631</name>
</gene>
<evidence type="ECO:0000313" key="8">
    <source>
        <dbReference type="Proteomes" id="UP001431209"/>
    </source>
</evidence>
<dbReference type="PROSITE" id="PS00018">
    <property type="entry name" value="EF_HAND_1"/>
    <property type="match status" value="1"/>
</dbReference>
<dbReference type="PRINTS" id="PR00094">
    <property type="entry name" value="ADENYLTKNASE"/>
</dbReference>
<dbReference type="Gene3D" id="1.10.238.10">
    <property type="entry name" value="EF-hand"/>
    <property type="match status" value="1"/>
</dbReference>
<keyword evidence="3 5" id="KW-0418">Kinase</keyword>
<comment type="similarity">
    <text evidence="5">Belongs to the adenylate kinase family.</text>
</comment>
<evidence type="ECO:0000256" key="5">
    <source>
        <dbReference type="RuleBase" id="RU003330"/>
    </source>
</evidence>
<dbReference type="InterPro" id="IPR002048">
    <property type="entry name" value="EF_hand_dom"/>
</dbReference>
<protein>
    <submittedName>
        <fullName evidence="7">Adenylate kinase</fullName>
    </submittedName>
</protein>
<dbReference type="InterPro" id="IPR011992">
    <property type="entry name" value="EF-hand-dom_pair"/>
</dbReference>
<dbReference type="PROSITE" id="PS50222">
    <property type="entry name" value="EF_HAND_2"/>
    <property type="match status" value="2"/>
</dbReference>
<dbReference type="SUPFAM" id="SSF47473">
    <property type="entry name" value="EF-hand"/>
    <property type="match status" value="1"/>
</dbReference>
<dbReference type="Gene3D" id="3.40.50.300">
    <property type="entry name" value="P-loop containing nucleotide triphosphate hydrolases"/>
    <property type="match status" value="1"/>
</dbReference>
<proteinExistence type="inferred from homology"/>
<dbReference type="InterPro" id="IPR000850">
    <property type="entry name" value="Adenylat/UMP-CMP_kin"/>
</dbReference>